<proteinExistence type="predicted"/>
<dbReference type="EMBL" id="OC888095">
    <property type="protein sequence ID" value="CAD7645219.1"/>
    <property type="molecule type" value="Genomic_DNA"/>
</dbReference>
<keyword evidence="1" id="KW-0812">Transmembrane</keyword>
<gene>
    <name evidence="2" type="ORF">OSB1V03_LOCUS20402</name>
</gene>
<name>A0A7R9LP08_9ACAR</name>
<reference evidence="2" key="1">
    <citation type="submission" date="2020-11" db="EMBL/GenBank/DDBJ databases">
        <authorList>
            <person name="Tran Van P."/>
        </authorList>
    </citation>
    <scope>NUCLEOTIDE SEQUENCE</scope>
</reference>
<sequence length="52" mass="5486">MAVTVAVIPICPNLRVLFTVLGICGFSSGGLLFLLGFEIAIISFGIKNQAFI</sequence>
<feature type="non-terminal residue" evidence="2">
    <location>
        <position position="1"/>
    </location>
</feature>
<evidence type="ECO:0000313" key="3">
    <source>
        <dbReference type="Proteomes" id="UP000759131"/>
    </source>
</evidence>
<protein>
    <submittedName>
        <fullName evidence="2">Uncharacterized protein</fullName>
    </submittedName>
</protein>
<dbReference type="AlphaFoldDB" id="A0A7R9LP08"/>
<feature type="transmembrane region" description="Helical" evidence="1">
    <location>
        <begin position="20"/>
        <end position="46"/>
    </location>
</feature>
<accession>A0A7R9LP08</accession>
<keyword evidence="1" id="KW-0472">Membrane</keyword>
<evidence type="ECO:0000313" key="2">
    <source>
        <dbReference type="EMBL" id="CAD7645219.1"/>
    </source>
</evidence>
<keyword evidence="1" id="KW-1133">Transmembrane helix</keyword>
<dbReference type="EMBL" id="CAJPIZ010033520">
    <property type="protein sequence ID" value="CAG2120455.1"/>
    <property type="molecule type" value="Genomic_DNA"/>
</dbReference>
<keyword evidence="3" id="KW-1185">Reference proteome</keyword>
<evidence type="ECO:0000256" key="1">
    <source>
        <dbReference type="SAM" id="Phobius"/>
    </source>
</evidence>
<dbReference type="Proteomes" id="UP000759131">
    <property type="component" value="Unassembled WGS sequence"/>
</dbReference>
<organism evidence="2">
    <name type="scientific">Medioppia subpectinata</name>
    <dbReference type="NCBI Taxonomy" id="1979941"/>
    <lineage>
        <taxon>Eukaryota</taxon>
        <taxon>Metazoa</taxon>
        <taxon>Ecdysozoa</taxon>
        <taxon>Arthropoda</taxon>
        <taxon>Chelicerata</taxon>
        <taxon>Arachnida</taxon>
        <taxon>Acari</taxon>
        <taxon>Acariformes</taxon>
        <taxon>Sarcoptiformes</taxon>
        <taxon>Oribatida</taxon>
        <taxon>Brachypylina</taxon>
        <taxon>Oppioidea</taxon>
        <taxon>Oppiidae</taxon>
        <taxon>Medioppia</taxon>
    </lineage>
</organism>